<reference evidence="2 3" key="1">
    <citation type="submission" date="2016-10" db="EMBL/GenBank/DDBJ databases">
        <authorList>
            <person name="de Groot N.N."/>
        </authorList>
    </citation>
    <scope>NUCLEOTIDE SEQUENCE [LARGE SCALE GENOMIC DNA]</scope>
    <source>
        <strain evidence="2 3">DSM 24956</strain>
    </source>
</reference>
<evidence type="ECO:0000256" key="1">
    <source>
        <dbReference type="SAM" id="SignalP"/>
    </source>
</evidence>
<sequence length="546" mass="61875">MKKYLLLVAVVVSIQVSAQEKWFSGSFNSNSQYYVDDSKTGDFTEDDRFRSNNYLKLDALYKNFSFGVQIEGYVPQAILNFSPTFNKEIGLATYFANYKNEKLDITVGHFYEQFGSGLVLRSWEDRELGINNALMGGKVNYTPINAIQLTALYGKQRKGFELSNGEVFGLDSEINITDLLKSTNSTLNIGLSAVRRVNEEATNTNPNFNKNTDAFSGRLNFSKGNIYSNIEYVFKTEDALVELGTVNTNKLAEGNAFIFNTGYSKKGFGIDATFRRLENMNFYSDREEDGNIYNQQVVNYLPSLTKQHDYSLANIYVYQAQPKLSYNPLGKAGEIGTQIDIYYNLKKGSALGGKYGTKLALNYATWYGLDAKYNIVDRTYSSEFLTFGNKYFTDLNLEVRKKWSKQWASLFTIGNIYYNKKYIEETVGDVRATTVMAESTYKYAPKKSIRVEAQHLWTKDDKKNWLAGTLEVNLSPRVSFFATDMYNYGNETKKIHYYNFGGSFTKNSTRIALNYGRQRGGLVCVGGVCRFVPESTGFGLALSTTF</sequence>
<dbReference type="STRING" id="762486.SAMN05444411_101573"/>
<protein>
    <recommendedName>
        <fullName evidence="4">DUF5723 domain-containing protein</fullName>
    </recommendedName>
</protein>
<keyword evidence="1" id="KW-0732">Signal</keyword>
<proteinExistence type="predicted"/>
<dbReference type="RefSeq" id="WP_090119486.1">
    <property type="nucleotide sequence ID" value="NZ_FNNJ01000001.1"/>
</dbReference>
<dbReference type="InterPro" id="IPR046070">
    <property type="entry name" value="DUF6029"/>
</dbReference>
<dbReference type="OrthoDB" id="5480631at2"/>
<gene>
    <name evidence="2" type="ORF">SAMN05444411_101573</name>
</gene>
<organism evidence="2 3">
    <name type="scientific">Lutibacter oricola</name>
    <dbReference type="NCBI Taxonomy" id="762486"/>
    <lineage>
        <taxon>Bacteria</taxon>
        <taxon>Pseudomonadati</taxon>
        <taxon>Bacteroidota</taxon>
        <taxon>Flavobacteriia</taxon>
        <taxon>Flavobacteriales</taxon>
        <taxon>Flavobacteriaceae</taxon>
        <taxon>Lutibacter</taxon>
    </lineage>
</organism>
<dbReference type="EMBL" id="FNNJ01000001">
    <property type="protein sequence ID" value="SDW36253.1"/>
    <property type="molecule type" value="Genomic_DNA"/>
</dbReference>
<keyword evidence="3" id="KW-1185">Reference proteome</keyword>
<feature type="chain" id="PRO_5011569845" description="DUF5723 domain-containing protein" evidence="1">
    <location>
        <begin position="19"/>
        <end position="546"/>
    </location>
</feature>
<feature type="signal peptide" evidence="1">
    <location>
        <begin position="1"/>
        <end position="18"/>
    </location>
</feature>
<dbReference type="Proteomes" id="UP000199595">
    <property type="component" value="Unassembled WGS sequence"/>
</dbReference>
<evidence type="ECO:0000313" key="3">
    <source>
        <dbReference type="Proteomes" id="UP000199595"/>
    </source>
</evidence>
<accession>A0A1H2SX54</accession>
<dbReference type="AlphaFoldDB" id="A0A1H2SX54"/>
<evidence type="ECO:0008006" key="4">
    <source>
        <dbReference type="Google" id="ProtNLM"/>
    </source>
</evidence>
<dbReference type="Pfam" id="PF19494">
    <property type="entry name" value="DUF6029"/>
    <property type="match status" value="1"/>
</dbReference>
<name>A0A1H2SX54_9FLAO</name>
<evidence type="ECO:0000313" key="2">
    <source>
        <dbReference type="EMBL" id="SDW36253.1"/>
    </source>
</evidence>